<dbReference type="Proteomes" id="UP000523007">
    <property type="component" value="Unassembled WGS sequence"/>
</dbReference>
<comment type="caution">
    <text evidence="8">The sequence shown here is derived from an EMBL/GenBank/DDBJ whole genome shotgun (WGS) entry which is preliminary data.</text>
</comment>
<protein>
    <submittedName>
        <fullName evidence="8">Membrane protein</fullName>
    </submittedName>
</protein>
<keyword evidence="5 7" id="KW-0472">Membrane</keyword>
<reference evidence="8 9" key="1">
    <citation type="submission" date="2020-08" db="EMBL/GenBank/DDBJ databases">
        <title>Sequencing the genomes of 1000 actinobacteria strains.</title>
        <authorList>
            <person name="Klenk H.-P."/>
        </authorList>
    </citation>
    <scope>NUCLEOTIDE SEQUENCE [LARGE SCALE GENOMIC DNA]</scope>
    <source>
        <strain evidence="8 9">DSM 102030</strain>
    </source>
</reference>
<keyword evidence="9" id="KW-1185">Reference proteome</keyword>
<evidence type="ECO:0000256" key="4">
    <source>
        <dbReference type="ARBA" id="ARBA00022989"/>
    </source>
</evidence>
<dbReference type="GO" id="GO:0005886">
    <property type="term" value="C:plasma membrane"/>
    <property type="evidence" value="ECO:0007669"/>
    <property type="project" value="UniProtKB-SubCell"/>
</dbReference>
<dbReference type="EMBL" id="JACHJT010000001">
    <property type="protein sequence ID" value="MBB4933979.1"/>
    <property type="molecule type" value="Genomic_DNA"/>
</dbReference>
<evidence type="ECO:0000256" key="2">
    <source>
        <dbReference type="ARBA" id="ARBA00022475"/>
    </source>
</evidence>
<dbReference type="RefSeq" id="WP_184581671.1">
    <property type="nucleotide sequence ID" value="NZ_JACHJT010000001.1"/>
</dbReference>
<dbReference type="Pfam" id="PF03631">
    <property type="entry name" value="Virul_fac_BrkB"/>
    <property type="match status" value="1"/>
</dbReference>
<keyword evidence="3 7" id="KW-0812">Transmembrane</keyword>
<feature type="transmembrane region" description="Helical" evidence="7">
    <location>
        <begin position="266"/>
        <end position="288"/>
    </location>
</feature>
<feature type="region of interest" description="Disordered" evidence="6">
    <location>
        <begin position="319"/>
        <end position="338"/>
    </location>
</feature>
<feature type="transmembrane region" description="Helical" evidence="7">
    <location>
        <begin position="57"/>
        <end position="79"/>
    </location>
</feature>
<sequence length="394" mass="42294">MPSITRQARDRARHYRNVAMESFWAARRHRPAFDHLVRAYERFSDQRGNQLAASVTYYAFLSFFPLLALAFAVAGYLAAFHVEARHFMEQAISEVLPGLSQELPIETIADARTGAGILGVLGLLYAGLGAVSALREALHVIWLNSVSDGPNFVLAKVIDTIVMVVLGTALLASVVLTSVLQTGTRWLLGWMGLDEVAVLVVATRTVGLAVAIAVSTLIFLVLFSKLSGTRRPWRLLWRGALLAAVGFEILKALGALLLAGTLGNPVYASFAVLVGLLVWMNIVLRMVFFAAAWTATRLPVAPPYPGAVPMAVPAGGGAAEPHGLAARESSRPRPGSRGARVRGVLWRTAVLTGGAAALAGAVWWLRQRFGGGRRRNPAGQGPYITYRSRRGPAA</sequence>
<feature type="transmembrane region" description="Helical" evidence="7">
    <location>
        <begin position="196"/>
        <end position="223"/>
    </location>
</feature>
<evidence type="ECO:0000256" key="3">
    <source>
        <dbReference type="ARBA" id="ARBA00022692"/>
    </source>
</evidence>
<evidence type="ECO:0000256" key="6">
    <source>
        <dbReference type="SAM" id="MobiDB-lite"/>
    </source>
</evidence>
<keyword evidence="2" id="KW-1003">Cell membrane</keyword>
<comment type="subcellular location">
    <subcellularLocation>
        <location evidence="1">Cell membrane</location>
        <topology evidence="1">Multi-pass membrane protein</topology>
    </subcellularLocation>
</comment>
<evidence type="ECO:0000256" key="1">
    <source>
        <dbReference type="ARBA" id="ARBA00004651"/>
    </source>
</evidence>
<feature type="transmembrane region" description="Helical" evidence="7">
    <location>
        <begin position="154"/>
        <end position="176"/>
    </location>
</feature>
<feature type="transmembrane region" description="Helical" evidence="7">
    <location>
        <begin position="344"/>
        <end position="365"/>
    </location>
</feature>
<evidence type="ECO:0000256" key="5">
    <source>
        <dbReference type="ARBA" id="ARBA00023136"/>
    </source>
</evidence>
<dbReference type="AlphaFoldDB" id="A0A7W7RL38"/>
<feature type="transmembrane region" description="Helical" evidence="7">
    <location>
        <begin position="113"/>
        <end position="134"/>
    </location>
</feature>
<evidence type="ECO:0000313" key="8">
    <source>
        <dbReference type="EMBL" id="MBB4933979.1"/>
    </source>
</evidence>
<name>A0A7W7RL38_9ACTN</name>
<dbReference type="PANTHER" id="PTHR30213">
    <property type="entry name" value="INNER MEMBRANE PROTEIN YHJD"/>
    <property type="match status" value="1"/>
</dbReference>
<organism evidence="8 9">
    <name type="scientific">Lipingzhangella halophila</name>
    <dbReference type="NCBI Taxonomy" id="1783352"/>
    <lineage>
        <taxon>Bacteria</taxon>
        <taxon>Bacillati</taxon>
        <taxon>Actinomycetota</taxon>
        <taxon>Actinomycetes</taxon>
        <taxon>Streptosporangiales</taxon>
        <taxon>Nocardiopsidaceae</taxon>
        <taxon>Lipingzhangella</taxon>
    </lineage>
</organism>
<dbReference type="InterPro" id="IPR017039">
    <property type="entry name" value="Virul_fac_BrkB"/>
</dbReference>
<dbReference type="PANTHER" id="PTHR30213:SF1">
    <property type="entry name" value="INNER MEMBRANE PROTEIN YHJD"/>
    <property type="match status" value="1"/>
</dbReference>
<keyword evidence="4 7" id="KW-1133">Transmembrane helix</keyword>
<evidence type="ECO:0000256" key="7">
    <source>
        <dbReference type="SAM" id="Phobius"/>
    </source>
</evidence>
<accession>A0A7W7RL38</accession>
<proteinExistence type="predicted"/>
<gene>
    <name evidence="8" type="ORF">F4561_004799</name>
</gene>
<feature type="transmembrane region" description="Helical" evidence="7">
    <location>
        <begin position="235"/>
        <end position="260"/>
    </location>
</feature>
<evidence type="ECO:0000313" key="9">
    <source>
        <dbReference type="Proteomes" id="UP000523007"/>
    </source>
</evidence>